<sequence length="85" mass="9334">MSLALCPDVTLYDTGQALILLDTRRGRYWQTNATGAEVLRALLGGTTADQLADQLVRRQPVTHRQAADDIAALLDDLRRTGLVRS</sequence>
<dbReference type="Gene3D" id="1.10.10.1150">
    <property type="entry name" value="Coenzyme PQQ synthesis protein D (PqqD)"/>
    <property type="match status" value="1"/>
</dbReference>
<comment type="caution">
    <text evidence="1">The sequence shown here is derived from an EMBL/GenBank/DDBJ whole genome shotgun (WGS) entry which is preliminary data.</text>
</comment>
<gene>
    <name evidence="1" type="ORF">ACFOYY_32025</name>
</gene>
<dbReference type="Proteomes" id="UP001595698">
    <property type="component" value="Unassembled WGS sequence"/>
</dbReference>
<evidence type="ECO:0000313" key="1">
    <source>
        <dbReference type="EMBL" id="MFC3984794.1"/>
    </source>
</evidence>
<proteinExistence type="predicted"/>
<reference evidence="2" key="1">
    <citation type="journal article" date="2019" name="Int. J. Syst. Evol. Microbiol.">
        <title>The Global Catalogue of Microorganisms (GCM) 10K type strain sequencing project: providing services to taxonomists for standard genome sequencing and annotation.</title>
        <authorList>
            <consortium name="The Broad Institute Genomics Platform"/>
            <consortium name="The Broad Institute Genome Sequencing Center for Infectious Disease"/>
            <person name="Wu L."/>
            <person name="Ma J."/>
        </authorList>
    </citation>
    <scope>NUCLEOTIDE SEQUENCE [LARGE SCALE GENOMIC DNA]</scope>
    <source>
        <strain evidence="2">TBRC 7912</strain>
    </source>
</reference>
<evidence type="ECO:0000313" key="2">
    <source>
        <dbReference type="Proteomes" id="UP001595698"/>
    </source>
</evidence>
<keyword evidence="2" id="KW-1185">Reference proteome</keyword>
<protein>
    <submittedName>
        <fullName evidence="1">Lasso peptide biosynthesis PqqD family chaperone</fullName>
    </submittedName>
</protein>
<dbReference type="EMBL" id="JBHSBC010000038">
    <property type="protein sequence ID" value="MFC3984794.1"/>
    <property type="molecule type" value="Genomic_DNA"/>
</dbReference>
<dbReference type="RefSeq" id="WP_386194776.1">
    <property type="nucleotide sequence ID" value="NZ_JBHSBC010000038.1"/>
</dbReference>
<organism evidence="1 2">
    <name type="scientific">Streptosporangium jomthongense</name>
    <dbReference type="NCBI Taxonomy" id="1193683"/>
    <lineage>
        <taxon>Bacteria</taxon>
        <taxon>Bacillati</taxon>
        <taxon>Actinomycetota</taxon>
        <taxon>Actinomycetes</taxon>
        <taxon>Streptosporangiales</taxon>
        <taxon>Streptosporangiaceae</taxon>
        <taxon>Streptosporangium</taxon>
    </lineage>
</organism>
<dbReference type="NCBIfam" id="NF033530">
    <property type="entry name" value="lasso_PqqD_Strm"/>
    <property type="match status" value="1"/>
</dbReference>
<name>A0ABV8F803_9ACTN</name>
<dbReference type="Pfam" id="PF05402">
    <property type="entry name" value="PqqD"/>
    <property type="match status" value="1"/>
</dbReference>
<accession>A0ABV8F803</accession>
<dbReference type="InterPro" id="IPR041881">
    <property type="entry name" value="PqqD_sf"/>
</dbReference>
<dbReference type="InterPro" id="IPR008792">
    <property type="entry name" value="PQQD"/>
</dbReference>